<dbReference type="RefSeq" id="WP_158957605.1">
    <property type="nucleotide sequence ID" value="NZ_CP046916.1"/>
</dbReference>
<gene>
    <name evidence="3" type="ORF">FAZ98_31425</name>
</gene>
<evidence type="ECO:0000313" key="3">
    <source>
        <dbReference type="EMBL" id="QGZ66307.1"/>
    </source>
</evidence>
<protein>
    <submittedName>
        <fullName evidence="3">Fis family transcriptional regulator</fullName>
    </submittedName>
</protein>
<organism evidence="3 4">
    <name type="scientific">Paraburkholderia acidisoli</name>
    <dbReference type="NCBI Taxonomy" id="2571748"/>
    <lineage>
        <taxon>Bacteria</taxon>
        <taxon>Pseudomonadati</taxon>
        <taxon>Pseudomonadota</taxon>
        <taxon>Betaproteobacteria</taxon>
        <taxon>Burkholderiales</taxon>
        <taxon>Burkholderiaceae</taxon>
        <taxon>Paraburkholderia</taxon>
    </lineage>
</organism>
<dbReference type="AlphaFoldDB" id="A0A7Z2JHY3"/>
<dbReference type="KEGG" id="pacs:FAZ98_31425"/>
<dbReference type="InterPro" id="IPR016177">
    <property type="entry name" value="DNA-bd_dom_sf"/>
</dbReference>
<dbReference type="OrthoDB" id="8974199at2"/>
<evidence type="ECO:0000313" key="4">
    <source>
        <dbReference type="Proteomes" id="UP000433577"/>
    </source>
</evidence>
<dbReference type="InterPro" id="IPR003615">
    <property type="entry name" value="HNH_nuc"/>
</dbReference>
<reference evidence="3 4" key="1">
    <citation type="submission" date="2019-12" db="EMBL/GenBank/DDBJ databases">
        <title>Paraburkholderia acidiphila 7Q-K02 sp. nov and Paraburkholderia acidisoli DHF22 sp. nov., two strains isolated from forest soil.</title>
        <authorList>
            <person name="Gao Z."/>
            <person name="Qiu L."/>
        </authorList>
    </citation>
    <scope>NUCLEOTIDE SEQUENCE [LARGE SCALE GENOMIC DNA]</scope>
    <source>
        <strain evidence="3 4">DHF22</strain>
    </source>
</reference>
<keyword evidence="4" id="KW-1185">Reference proteome</keyword>
<evidence type="ECO:0000259" key="2">
    <source>
        <dbReference type="Pfam" id="PF13392"/>
    </source>
</evidence>
<dbReference type="EMBL" id="CP046916">
    <property type="protein sequence ID" value="QGZ66307.1"/>
    <property type="molecule type" value="Genomic_DNA"/>
</dbReference>
<accession>A0A7Z2JHY3</accession>
<feature type="compositionally biased region" description="Polar residues" evidence="1">
    <location>
        <begin position="77"/>
        <end position="96"/>
    </location>
</feature>
<name>A0A7Z2JHY3_9BURK</name>
<sequence length="157" mass="18149">MREIPLSKGLTAIVDDEDFDTLRGFNWFVSSWGYAVRNAGGKQIRMHRQIMGVENNRQILIDHINMDRLDNRRSNLRSCTQSQNLSNRPSPKNSTGFKGVTKRNKKWTPRIFYKGRMRHLGCYTTPEEAHEVYCLWADLIQGEFAHYGVKACPSTPT</sequence>
<dbReference type="Proteomes" id="UP000433577">
    <property type="component" value="Chromosome 4"/>
</dbReference>
<dbReference type="GO" id="GO:0003677">
    <property type="term" value="F:DNA binding"/>
    <property type="evidence" value="ECO:0007669"/>
    <property type="project" value="InterPro"/>
</dbReference>
<feature type="domain" description="HNH nuclease" evidence="2">
    <location>
        <begin position="61"/>
        <end position="84"/>
    </location>
</feature>
<dbReference type="SUPFAM" id="SSF54171">
    <property type="entry name" value="DNA-binding domain"/>
    <property type="match status" value="1"/>
</dbReference>
<dbReference type="SUPFAM" id="SSF54060">
    <property type="entry name" value="His-Me finger endonucleases"/>
    <property type="match status" value="1"/>
</dbReference>
<proteinExistence type="predicted"/>
<feature type="region of interest" description="Disordered" evidence="1">
    <location>
        <begin position="77"/>
        <end position="102"/>
    </location>
</feature>
<dbReference type="Pfam" id="PF13392">
    <property type="entry name" value="HNH_3"/>
    <property type="match status" value="1"/>
</dbReference>
<dbReference type="Gene3D" id="3.90.75.20">
    <property type="match status" value="1"/>
</dbReference>
<dbReference type="InterPro" id="IPR044925">
    <property type="entry name" value="His-Me_finger_sf"/>
</dbReference>
<evidence type="ECO:0000256" key="1">
    <source>
        <dbReference type="SAM" id="MobiDB-lite"/>
    </source>
</evidence>